<keyword evidence="3" id="KW-1185">Reference proteome</keyword>
<feature type="region of interest" description="Disordered" evidence="1">
    <location>
        <begin position="28"/>
        <end position="65"/>
    </location>
</feature>
<gene>
    <name evidence="2" type="ORF">HK097_005666</name>
</gene>
<proteinExistence type="predicted"/>
<feature type="compositionally biased region" description="Polar residues" evidence="1">
    <location>
        <begin position="29"/>
        <end position="45"/>
    </location>
</feature>
<comment type="caution">
    <text evidence="2">The sequence shown here is derived from an EMBL/GenBank/DDBJ whole genome shotgun (WGS) entry which is preliminary data.</text>
</comment>
<feature type="region of interest" description="Disordered" evidence="1">
    <location>
        <begin position="123"/>
        <end position="154"/>
    </location>
</feature>
<dbReference type="Proteomes" id="UP001212841">
    <property type="component" value="Unassembled WGS sequence"/>
</dbReference>
<organism evidence="2 3">
    <name type="scientific">Rhizophlyctis rosea</name>
    <dbReference type="NCBI Taxonomy" id="64517"/>
    <lineage>
        <taxon>Eukaryota</taxon>
        <taxon>Fungi</taxon>
        <taxon>Fungi incertae sedis</taxon>
        <taxon>Chytridiomycota</taxon>
        <taxon>Chytridiomycota incertae sedis</taxon>
        <taxon>Chytridiomycetes</taxon>
        <taxon>Rhizophlyctidales</taxon>
        <taxon>Rhizophlyctidaceae</taxon>
        <taxon>Rhizophlyctis</taxon>
    </lineage>
</organism>
<protein>
    <submittedName>
        <fullName evidence="2">Uncharacterized protein</fullName>
    </submittedName>
</protein>
<evidence type="ECO:0000313" key="3">
    <source>
        <dbReference type="Proteomes" id="UP001212841"/>
    </source>
</evidence>
<dbReference type="EMBL" id="JADGJD010002652">
    <property type="protein sequence ID" value="KAJ3030175.1"/>
    <property type="molecule type" value="Genomic_DNA"/>
</dbReference>
<accession>A0AAD5S267</accession>
<evidence type="ECO:0000256" key="1">
    <source>
        <dbReference type="SAM" id="MobiDB-lite"/>
    </source>
</evidence>
<name>A0AAD5S267_9FUNG</name>
<feature type="compositionally biased region" description="Polar residues" evidence="1">
    <location>
        <begin position="87"/>
        <end position="102"/>
    </location>
</feature>
<dbReference type="AlphaFoldDB" id="A0AAD5S267"/>
<evidence type="ECO:0000313" key="2">
    <source>
        <dbReference type="EMBL" id="KAJ3030175.1"/>
    </source>
</evidence>
<sequence>MPARHISFSLSSRFKTLIDKVRTLHLPASTPSDSSNFQPSASDSTGPPFLDANNAFRHLSPDDDPDNECVTDAVIVDSLLVPAAVTVSSSRRPSNAENQDANGNEGGKNVVITGAERVGNPLDFVTDNPASHTSGTEKGGKGLKKMRKLGGGGGRSWRNANVSWKARFMHSMRFGPLRKVQYYFNLRFDDSELERQYNKE</sequence>
<reference evidence="2" key="1">
    <citation type="submission" date="2020-05" db="EMBL/GenBank/DDBJ databases">
        <title>Phylogenomic resolution of chytrid fungi.</title>
        <authorList>
            <person name="Stajich J.E."/>
            <person name="Amses K."/>
            <person name="Simmons R."/>
            <person name="Seto K."/>
            <person name="Myers J."/>
            <person name="Bonds A."/>
            <person name="Quandt C.A."/>
            <person name="Barry K."/>
            <person name="Liu P."/>
            <person name="Grigoriev I."/>
            <person name="Longcore J.E."/>
            <person name="James T.Y."/>
        </authorList>
    </citation>
    <scope>NUCLEOTIDE SEQUENCE</scope>
    <source>
        <strain evidence="2">JEL0318</strain>
    </source>
</reference>
<feature type="non-terminal residue" evidence="2">
    <location>
        <position position="200"/>
    </location>
</feature>
<feature type="region of interest" description="Disordered" evidence="1">
    <location>
        <begin position="87"/>
        <end position="107"/>
    </location>
</feature>